<gene>
    <name evidence="3" type="ORF">SIID45300_00708</name>
</gene>
<dbReference type="Gene3D" id="1.10.3210.10">
    <property type="entry name" value="Hypothetical protein af1432"/>
    <property type="match status" value="2"/>
</dbReference>
<dbReference type="PANTHER" id="PTHR43155">
    <property type="entry name" value="CYCLIC DI-GMP PHOSPHODIESTERASE PA4108-RELATED"/>
    <property type="match status" value="1"/>
</dbReference>
<dbReference type="SMART" id="SM00471">
    <property type="entry name" value="HDc"/>
    <property type="match status" value="1"/>
</dbReference>
<comment type="caution">
    <text evidence="3">The sequence shown here is derived from an EMBL/GenBank/DDBJ whole genome shotgun (WGS) entry which is preliminary data.</text>
</comment>
<dbReference type="Pfam" id="PF01590">
    <property type="entry name" value="GAF"/>
    <property type="match status" value="1"/>
</dbReference>
<dbReference type="PROSITE" id="PS51832">
    <property type="entry name" value="HD_GYP"/>
    <property type="match status" value="1"/>
</dbReference>
<keyword evidence="1" id="KW-0175">Coiled coil</keyword>
<evidence type="ECO:0000259" key="2">
    <source>
        <dbReference type="PROSITE" id="PS51832"/>
    </source>
</evidence>
<dbReference type="PANTHER" id="PTHR43155:SF2">
    <property type="entry name" value="CYCLIC DI-GMP PHOSPHODIESTERASE PA4108"/>
    <property type="match status" value="1"/>
</dbReference>
<name>A0ABQ0C6A0_9PROT</name>
<reference evidence="3 4" key="1">
    <citation type="submission" date="2024-09" db="EMBL/GenBank/DDBJ databases">
        <title>Draft genome sequence of Candidatus Magnetaquicoccaceae bacterium FCR-1.</title>
        <authorList>
            <person name="Shimoshige H."/>
            <person name="Shimamura S."/>
            <person name="Taoka A."/>
            <person name="Kobayashi H."/>
            <person name="Maekawa T."/>
        </authorList>
    </citation>
    <scope>NUCLEOTIDE SEQUENCE [LARGE SCALE GENOMIC DNA]</scope>
    <source>
        <strain evidence="3 4">FCR-1</strain>
    </source>
</reference>
<dbReference type="SUPFAM" id="SSF109604">
    <property type="entry name" value="HD-domain/PDEase-like"/>
    <property type="match status" value="2"/>
</dbReference>
<evidence type="ECO:0000256" key="1">
    <source>
        <dbReference type="SAM" id="Coils"/>
    </source>
</evidence>
<protein>
    <recommendedName>
        <fullName evidence="2">HD-GYP domain-containing protein</fullName>
    </recommendedName>
</protein>
<dbReference type="SMART" id="SM00065">
    <property type="entry name" value="GAF"/>
    <property type="match status" value="1"/>
</dbReference>
<proteinExistence type="predicted"/>
<evidence type="ECO:0000313" key="4">
    <source>
        <dbReference type="Proteomes" id="UP001628193"/>
    </source>
</evidence>
<dbReference type="InterPro" id="IPR003018">
    <property type="entry name" value="GAF"/>
</dbReference>
<dbReference type="SUPFAM" id="SSF55781">
    <property type="entry name" value="GAF domain-like"/>
    <property type="match status" value="1"/>
</dbReference>
<dbReference type="InterPro" id="IPR003607">
    <property type="entry name" value="HD/PDEase_dom"/>
</dbReference>
<keyword evidence="4" id="KW-1185">Reference proteome</keyword>
<dbReference type="CDD" id="cd00077">
    <property type="entry name" value="HDc"/>
    <property type="match status" value="1"/>
</dbReference>
<dbReference type="InterPro" id="IPR029016">
    <property type="entry name" value="GAF-like_dom_sf"/>
</dbReference>
<dbReference type="InterPro" id="IPR037522">
    <property type="entry name" value="HD_GYP_dom"/>
</dbReference>
<dbReference type="Gene3D" id="3.30.450.40">
    <property type="match status" value="1"/>
</dbReference>
<sequence length="688" mass="77388">MSLEMNAEEGSALIQALRVLERSKVSKSDLRASLNAMVKGYEKLVKESRKSLRKNERDEELLIQAQATLEQHQNELLEANRKLSEHERLLEETVRQNTEDLVGAKARMQKLIQLGISLAQEREIDRLLENILLGGKELTNADAGTLYLRTKDDQLKFTIVRTDSLGIAMGGVGKKPATLPPVQMKKEDGTPNMVNVAAYAANTGHTVVIADAYDNTEFDFSGVRKFDAATGFRSQSFLTVPLTPRGGKVIGVMQLINAIDPETGQVVPFDPEIVNLVEALAAQTSMTLDNQLLLQAQKDLFDAFIRLIAGAIDAKSPYTGGHCERVPELAQMLALAASESNHPNFADFSMTDDEKQEMRIASWLHDCGKVTTPEYVVDKATKLETIYNRIHEVRMRFEVLHRDAHIACLEDVIDRGAPREAREEEMRATQAALQEEFAFIAKANVGGEFMTAADKDRVRALAQRTWIRYFDDSLGLSHAEIRRRKEMQNAVGVEEFLLTDKVEHIIPRENDTKTRDESLGIKMPAPEHLYNLGEVYNLCIERGTLTAEERYKINEHVVQTLAMLENLPFPDNMARVAEFAGAHHETMHGTGYPRKLKREEMSLPARIMAIADIFEALTATDRPYKEPKTLSQAMKIMGFMRKDGHIDPDLFELFLVSGVYRQYAERFMDPKYIDEVDIAAYVPAKPPA</sequence>
<feature type="coiled-coil region" evidence="1">
    <location>
        <begin position="55"/>
        <end position="96"/>
    </location>
</feature>
<dbReference type="EMBL" id="BAAFGK010000002">
    <property type="protein sequence ID" value="GAB0056402.1"/>
    <property type="molecule type" value="Genomic_DNA"/>
</dbReference>
<dbReference type="Proteomes" id="UP001628193">
    <property type="component" value="Unassembled WGS sequence"/>
</dbReference>
<dbReference type="Pfam" id="PF13487">
    <property type="entry name" value="HD_5"/>
    <property type="match status" value="1"/>
</dbReference>
<organism evidence="3 4">
    <name type="scientific">Candidatus Magnetaquiglobus chichijimensis</name>
    <dbReference type="NCBI Taxonomy" id="3141448"/>
    <lineage>
        <taxon>Bacteria</taxon>
        <taxon>Pseudomonadati</taxon>
        <taxon>Pseudomonadota</taxon>
        <taxon>Magnetococcia</taxon>
        <taxon>Magnetococcales</taxon>
        <taxon>Candidatus Magnetaquicoccaceae</taxon>
        <taxon>Candidatus Magnetaquiglobus</taxon>
    </lineage>
</organism>
<feature type="domain" description="HD-GYP" evidence="2">
    <location>
        <begin position="467"/>
        <end position="670"/>
    </location>
</feature>
<dbReference type="RefSeq" id="WP_420904112.1">
    <property type="nucleotide sequence ID" value="NZ_BAAFGK010000002.1"/>
</dbReference>
<evidence type="ECO:0000313" key="3">
    <source>
        <dbReference type="EMBL" id="GAB0056402.1"/>
    </source>
</evidence>
<accession>A0ABQ0C6A0</accession>